<reference evidence="1 2" key="1">
    <citation type="submission" date="2017-05" db="EMBL/GenBank/DDBJ databases">
        <authorList>
            <person name="Varghese N."/>
            <person name="Submissions S."/>
        </authorList>
    </citation>
    <scope>NUCLEOTIDE SEQUENCE [LARGE SCALE GENOMIC DNA]</scope>
    <source>
        <strain evidence="1 2">DSM 21194</strain>
    </source>
</reference>
<evidence type="ECO:0000313" key="1">
    <source>
        <dbReference type="EMBL" id="SMO66617.1"/>
    </source>
</evidence>
<keyword evidence="2" id="KW-1185">Reference proteome</keyword>
<protein>
    <submittedName>
        <fullName evidence="1">Uncharacterized protein</fullName>
    </submittedName>
</protein>
<evidence type="ECO:0000313" key="2">
    <source>
        <dbReference type="Proteomes" id="UP000317593"/>
    </source>
</evidence>
<gene>
    <name evidence="1" type="ORF">SAMN06265218_108137</name>
</gene>
<sequence>MQMGRLIGLYGQQNIRSTIGRGNPLCFLL</sequence>
<dbReference type="EMBL" id="FXTH01000008">
    <property type="protein sequence ID" value="SMO66617.1"/>
    <property type="molecule type" value="Genomic_DNA"/>
</dbReference>
<accession>A0A521D4L5</accession>
<organism evidence="1 2">
    <name type="scientific">Fodinibius sediminis</name>
    <dbReference type="NCBI Taxonomy" id="1214077"/>
    <lineage>
        <taxon>Bacteria</taxon>
        <taxon>Pseudomonadati</taxon>
        <taxon>Balneolota</taxon>
        <taxon>Balneolia</taxon>
        <taxon>Balneolales</taxon>
        <taxon>Balneolaceae</taxon>
        <taxon>Fodinibius</taxon>
    </lineage>
</organism>
<dbReference type="AlphaFoldDB" id="A0A521D4L5"/>
<name>A0A521D4L5_9BACT</name>
<dbReference type="Proteomes" id="UP000317593">
    <property type="component" value="Unassembled WGS sequence"/>
</dbReference>
<proteinExistence type="predicted"/>